<keyword evidence="7" id="KW-1185">Reference proteome</keyword>
<dbReference type="GO" id="GO:0000124">
    <property type="term" value="C:SAGA complex"/>
    <property type="evidence" value="ECO:0007669"/>
    <property type="project" value="TreeGrafter"/>
</dbReference>
<evidence type="ECO:0000256" key="3">
    <source>
        <dbReference type="ARBA" id="ARBA00023015"/>
    </source>
</evidence>
<keyword evidence="3" id="KW-0805">Transcription regulation</keyword>
<keyword evidence="5" id="KW-0539">Nucleus</keyword>
<gene>
    <name evidence="6" type="primary">TADA1_1</name>
    <name evidence="6" type="ORF">OS493_019740</name>
</gene>
<evidence type="ECO:0000313" key="6">
    <source>
        <dbReference type="EMBL" id="KAJ7372296.1"/>
    </source>
</evidence>
<dbReference type="EMBL" id="MU826837">
    <property type="protein sequence ID" value="KAJ7372296.1"/>
    <property type="molecule type" value="Genomic_DNA"/>
</dbReference>
<dbReference type="Pfam" id="PF12767">
    <property type="entry name" value="SAGA-Tad1"/>
    <property type="match status" value="1"/>
</dbReference>
<comment type="caution">
    <text evidence="6">The sequence shown here is derived from an EMBL/GenBank/DDBJ whole genome shotgun (WGS) entry which is preliminary data.</text>
</comment>
<dbReference type="Proteomes" id="UP001163046">
    <property type="component" value="Unassembled WGS sequence"/>
</dbReference>
<dbReference type="PANTHER" id="PTHR21277">
    <property type="entry name" value="TRANSCRIPTIONAL ADAPTER 1"/>
    <property type="match status" value="1"/>
</dbReference>
<keyword evidence="4" id="KW-0804">Transcription</keyword>
<dbReference type="GO" id="GO:0003713">
    <property type="term" value="F:transcription coactivator activity"/>
    <property type="evidence" value="ECO:0007669"/>
    <property type="project" value="TreeGrafter"/>
</dbReference>
<dbReference type="AlphaFoldDB" id="A0A9X0CR17"/>
<evidence type="ECO:0000256" key="5">
    <source>
        <dbReference type="ARBA" id="ARBA00023242"/>
    </source>
</evidence>
<accession>A0A9X0CR17</accession>
<evidence type="ECO:0000256" key="2">
    <source>
        <dbReference type="ARBA" id="ARBA00010314"/>
    </source>
</evidence>
<evidence type="ECO:0000256" key="4">
    <source>
        <dbReference type="ARBA" id="ARBA00023163"/>
    </source>
</evidence>
<organism evidence="6 7">
    <name type="scientific">Desmophyllum pertusum</name>
    <dbReference type="NCBI Taxonomy" id="174260"/>
    <lineage>
        <taxon>Eukaryota</taxon>
        <taxon>Metazoa</taxon>
        <taxon>Cnidaria</taxon>
        <taxon>Anthozoa</taxon>
        <taxon>Hexacorallia</taxon>
        <taxon>Scleractinia</taxon>
        <taxon>Caryophylliina</taxon>
        <taxon>Caryophylliidae</taxon>
        <taxon>Desmophyllum</taxon>
    </lineage>
</organism>
<dbReference type="PANTHER" id="PTHR21277:SF5">
    <property type="entry name" value="TRANSCRIPTIONAL ADAPTER 1"/>
    <property type="match status" value="1"/>
</dbReference>
<sequence length="138" mass="15777">MAVDLSVARRQLGEALGDSSRTYWNNMKLWYKQKISKEEFDAQAKKCLGNDNLHFHNDFLLAILAKCQALGSTPAHPRTPQKLPPKPQLIKKGKIKKQSKKVLKSNFEQRFTPYDPLQGAPQLSLKVCVFLLLLLFIR</sequence>
<dbReference type="InterPro" id="IPR024738">
    <property type="entry name" value="Hfi1/Tada1"/>
</dbReference>
<name>A0A9X0CR17_9CNID</name>
<evidence type="ECO:0000256" key="1">
    <source>
        <dbReference type="ARBA" id="ARBA00004123"/>
    </source>
</evidence>
<evidence type="ECO:0000313" key="7">
    <source>
        <dbReference type="Proteomes" id="UP001163046"/>
    </source>
</evidence>
<dbReference type="GO" id="GO:0005634">
    <property type="term" value="C:nucleus"/>
    <property type="evidence" value="ECO:0007669"/>
    <property type="project" value="UniProtKB-SubCell"/>
</dbReference>
<comment type="subcellular location">
    <subcellularLocation>
        <location evidence="1">Nucleus</location>
    </subcellularLocation>
</comment>
<dbReference type="GO" id="GO:0006357">
    <property type="term" value="P:regulation of transcription by RNA polymerase II"/>
    <property type="evidence" value="ECO:0007669"/>
    <property type="project" value="TreeGrafter"/>
</dbReference>
<dbReference type="OrthoDB" id="10264870at2759"/>
<proteinExistence type="inferred from homology"/>
<reference evidence="6" key="1">
    <citation type="submission" date="2023-01" db="EMBL/GenBank/DDBJ databases">
        <title>Genome assembly of the deep-sea coral Lophelia pertusa.</title>
        <authorList>
            <person name="Herrera S."/>
            <person name="Cordes E."/>
        </authorList>
    </citation>
    <scope>NUCLEOTIDE SEQUENCE</scope>
    <source>
        <strain evidence="6">USNM1676648</strain>
        <tissue evidence="6">Polyp</tissue>
    </source>
</reference>
<comment type="similarity">
    <text evidence="2">Belongs to the TADA1 family.</text>
</comment>
<protein>
    <submittedName>
        <fullName evidence="6">Transcriptional adapter 1</fullName>
    </submittedName>
</protein>